<proteinExistence type="predicted"/>
<reference evidence="2 3" key="2">
    <citation type="journal article" date="2022" name="Mar. Drugs">
        <title>Bioassay-Guided Fractionation Leads to the Detection of Cholic Acid Generated by the Rare Thalassomonas sp.</title>
        <authorList>
            <person name="Pheiffer F."/>
            <person name="Schneider Y.K."/>
            <person name="Hansen E.H."/>
            <person name="Andersen J.H."/>
            <person name="Isaksson J."/>
            <person name="Busche T."/>
            <person name="R C."/>
            <person name="Kalinowski J."/>
            <person name="Zyl L.V."/>
            <person name="Trindade M."/>
        </authorList>
    </citation>
    <scope>NUCLEOTIDE SEQUENCE [LARGE SCALE GENOMIC DNA]</scope>
    <source>
        <strain evidence="2 3">XOM25</strain>
    </source>
</reference>
<dbReference type="Proteomes" id="UP000032352">
    <property type="component" value="Chromosome"/>
</dbReference>
<keyword evidence="3" id="KW-1185">Reference proteome</keyword>
<accession>A0AAE9Z5P8</accession>
<organism evidence="2 3">
    <name type="scientific">Thalassomonas viridans</name>
    <dbReference type="NCBI Taxonomy" id="137584"/>
    <lineage>
        <taxon>Bacteria</taxon>
        <taxon>Pseudomonadati</taxon>
        <taxon>Pseudomonadota</taxon>
        <taxon>Gammaproteobacteria</taxon>
        <taxon>Alteromonadales</taxon>
        <taxon>Colwelliaceae</taxon>
        <taxon>Thalassomonas</taxon>
    </lineage>
</organism>
<dbReference type="AlphaFoldDB" id="A0AAE9Z5P8"/>
<keyword evidence="1" id="KW-0732">Signal</keyword>
<dbReference type="EMBL" id="CP059733">
    <property type="protein sequence ID" value="WDE05612.1"/>
    <property type="molecule type" value="Genomic_DNA"/>
</dbReference>
<evidence type="ECO:0000313" key="2">
    <source>
        <dbReference type="EMBL" id="WDE05612.1"/>
    </source>
</evidence>
<evidence type="ECO:0000313" key="3">
    <source>
        <dbReference type="Proteomes" id="UP000032352"/>
    </source>
</evidence>
<protein>
    <submittedName>
        <fullName evidence="2">PEP-CTERM sorting domain-containing protein</fullName>
    </submittedName>
</protein>
<dbReference type="NCBIfam" id="TIGR02595">
    <property type="entry name" value="PEP_CTERM"/>
    <property type="match status" value="1"/>
</dbReference>
<gene>
    <name evidence="2" type="ORF">SG34_001320</name>
</gene>
<dbReference type="RefSeq" id="WP_044841124.1">
    <property type="nucleotide sequence ID" value="NZ_CP059733.1"/>
</dbReference>
<dbReference type="KEGG" id="tvd:SG34_001320"/>
<dbReference type="InterPro" id="IPR013424">
    <property type="entry name" value="Ice-binding_C"/>
</dbReference>
<feature type="chain" id="PRO_5042163441" evidence="1">
    <location>
        <begin position="24"/>
        <end position="296"/>
    </location>
</feature>
<feature type="signal peptide" evidence="1">
    <location>
        <begin position="1"/>
        <end position="23"/>
    </location>
</feature>
<evidence type="ECO:0000256" key="1">
    <source>
        <dbReference type="SAM" id="SignalP"/>
    </source>
</evidence>
<name>A0AAE9Z5P8_9GAMM</name>
<sequence length="296" mass="31882">MKKFKTICLTVIVFLLNLPSAIAGHLPPADCNVADVQLDSLQLLDGSPVVNVPPVNASECYGAFTGNNSLFTKPTNGNLGYDNDGWLNSESAFWSGPGAFVEEADLQDLDGIGGLNDPGWIYLGKDDGDGFKGETSSDGINSYTFIDDLLTMSNCLDKDDNNTACVGGDAVKGDWAWTPPATNPQDLLDLLGGLFFDQVAIIFKSGRQFAMYNFDIGDLGLDPVLAGDFNYAFTGTWDMSNTLGKHGLSNFTLWARDPTIETTEVPEPSVLALFSLLLLLVAFRQRKALAESGDLR</sequence>
<reference evidence="2 3" key="1">
    <citation type="journal article" date="2015" name="Genome Announc.">
        <title>Draft Genome Sequences of Marine Isolates of Thalassomonas viridans and Thalassomonas actiniarum.</title>
        <authorList>
            <person name="Olonade I."/>
            <person name="van Zyl L.J."/>
            <person name="Trindade M."/>
        </authorList>
    </citation>
    <scope>NUCLEOTIDE SEQUENCE [LARGE SCALE GENOMIC DNA]</scope>
    <source>
        <strain evidence="2 3">XOM25</strain>
    </source>
</reference>